<evidence type="ECO:0000256" key="1">
    <source>
        <dbReference type="SAM" id="MobiDB-lite"/>
    </source>
</evidence>
<dbReference type="AlphaFoldDB" id="X1LAN6"/>
<comment type="caution">
    <text evidence="2">The sequence shown here is derived from an EMBL/GenBank/DDBJ whole genome shotgun (WGS) entry which is preliminary data.</text>
</comment>
<organism evidence="2">
    <name type="scientific">marine sediment metagenome</name>
    <dbReference type="NCBI Taxonomy" id="412755"/>
    <lineage>
        <taxon>unclassified sequences</taxon>
        <taxon>metagenomes</taxon>
        <taxon>ecological metagenomes</taxon>
    </lineage>
</organism>
<proteinExistence type="predicted"/>
<protein>
    <submittedName>
        <fullName evidence="2">Uncharacterized protein</fullName>
    </submittedName>
</protein>
<feature type="compositionally biased region" description="Basic and acidic residues" evidence="1">
    <location>
        <begin position="1"/>
        <end position="17"/>
    </location>
</feature>
<sequence length="59" mass="6492">MLIGEEPRTKRGSGKAEESDDDADFEPISTGSVVLRNSVIMSELVIEIDSNRLEIIEIS</sequence>
<accession>X1LAN6</accession>
<evidence type="ECO:0000313" key="2">
    <source>
        <dbReference type="EMBL" id="GAH91203.1"/>
    </source>
</evidence>
<reference evidence="2" key="1">
    <citation type="journal article" date="2014" name="Front. Microbiol.">
        <title>High frequency of phylogenetically diverse reductive dehalogenase-homologous genes in deep subseafloor sedimentary metagenomes.</title>
        <authorList>
            <person name="Kawai M."/>
            <person name="Futagami T."/>
            <person name="Toyoda A."/>
            <person name="Takaki Y."/>
            <person name="Nishi S."/>
            <person name="Hori S."/>
            <person name="Arai W."/>
            <person name="Tsubouchi T."/>
            <person name="Morono Y."/>
            <person name="Uchiyama I."/>
            <person name="Ito T."/>
            <person name="Fujiyama A."/>
            <person name="Inagaki F."/>
            <person name="Takami H."/>
        </authorList>
    </citation>
    <scope>NUCLEOTIDE SEQUENCE</scope>
    <source>
        <strain evidence="2">Expedition CK06-06</strain>
    </source>
</reference>
<dbReference type="EMBL" id="BARV01001033">
    <property type="protein sequence ID" value="GAH91203.1"/>
    <property type="molecule type" value="Genomic_DNA"/>
</dbReference>
<feature type="region of interest" description="Disordered" evidence="1">
    <location>
        <begin position="1"/>
        <end position="27"/>
    </location>
</feature>
<name>X1LAN6_9ZZZZ</name>
<gene>
    <name evidence="2" type="ORF">S06H3_03243</name>
</gene>